<comment type="caution">
    <text evidence="2">The sequence shown here is derived from an EMBL/GenBank/DDBJ whole genome shotgun (WGS) entry which is preliminary data.</text>
</comment>
<dbReference type="PANTHER" id="PTHR46270:SF2">
    <property type="entry name" value="TIR DOMAIN-CONTAINING PROTEIN"/>
    <property type="match status" value="1"/>
</dbReference>
<dbReference type="Pfam" id="PF13676">
    <property type="entry name" value="TIR_2"/>
    <property type="match status" value="1"/>
</dbReference>
<sequence length="401" mass="45784">MPVLRSMINDLYEPIASSIQTSNISLFNEDFRISKTSLQSQISEFVLSTEETGDTDNVDASTENTSETIMDAIMSSGKRFSIALSSTDSLVNNQSDEQIISSNTIEPAPSQEVDDLQSQLVLSSVQATTVTETSIKKQHIMISYNRSCEDTCRQIRNALKELKYEVWMDVYDMHNNFIDGMAKAIRNSYIVLMCINSKYKDSFWCRKEAEDISIKQIKIIPCYMEKPFRTDDWLDFLLGANIRIDFSQADKFHESFNKLVEEINVIEKELDTYSRGSPPATPMNNSSEKIILNPTIETFDTILGNFKTWIEENRESLKQCNRKQSAQLINQLIKVLNSDNSLPNDTNKQEFLKQLLLSTSQNHNNNFTQSINNSIIPDYLMVKGLVCVMGLWAVKIVFQKN</sequence>
<evidence type="ECO:0000313" key="2">
    <source>
        <dbReference type="EMBL" id="CAF0977483.1"/>
    </source>
</evidence>
<dbReference type="GO" id="GO:0007165">
    <property type="term" value="P:signal transduction"/>
    <property type="evidence" value="ECO:0007669"/>
    <property type="project" value="InterPro"/>
</dbReference>
<dbReference type="OrthoDB" id="9978456at2759"/>
<dbReference type="InterPro" id="IPR000157">
    <property type="entry name" value="TIR_dom"/>
</dbReference>
<organism evidence="2 3">
    <name type="scientific">Rotaria sordida</name>
    <dbReference type="NCBI Taxonomy" id="392033"/>
    <lineage>
        <taxon>Eukaryota</taxon>
        <taxon>Metazoa</taxon>
        <taxon>Spiralia</taxon>
        <taxon>Gnathifera</taxon>
        <taxon>Rotifera</taxon>
        <taxon>Eurotatoria</taxon>
        <taxon>Bdelloidea</taxon>
        <taxon>Philodinida</taxon>
        <taxon>Philodinidae</taxon>
        <taxon>Rotaria</taxon>
    </lineage>
</organism>
<dbReference type="Gene3D" id="3.40.50.10140">
    <property type="entry name" value="Toll/interleukin-1 receptor homology (TIR) domain"/>
    <property type="match status" value="1"/>
</dbReference>
<dbReference type="InterPro" id="IPR035897">
    <property type="entry name" value="Toll_tir_struct_dom_sf"/>
</dbReference>
<name>A0A814F6Y7_9BILA</name>
<evidence type="ECO:0000259" key="1">
    <source>
        <dbReference type="Pfam" id="PF13676"/>
    </source>
</evidence>
<reference evidence="2" key="1">
    <citation type="submission" date="2021-02" db="EMBL/GenBank/DDBJ databases">
        <authorList>
            <person name="Nowell W R."/>
        </authorList>
    </citation>
    <scope>NUCLEOTIDE SEQUENCE</scope>
</reference>
<evidence type="ECO:0000313" key="3">
    <source>
        <dbReference type="Proteomes" id="UP000663882"/>
    </source>
</evidence>
<dbReference type="AlphaFoldDB" id="A0A814F6Y7"/>
<feature type="domain" description="TIR" evidence="1">
    <location>
        <begin position="140"/>
        <end position="260"/>
    </location>
</feature>
<proteinExistence type="predicted"/>
<accession>A0A814F6Y7</accession>
<dbReference type="PANTHER" id="PTHR46270">
    <property type="entry name" value="ARMADILLO-TYPE FOLD-RELATED"/>
    <property type="match status" value="1"/>
</dbReference>
<gene>
    <name evidence="2" type="ORF">RFH988_LOCUS12964</name>
</gene>
<dbReference type="EMBL" id="CAJNOO010000557">
    <property type="protein sequence ID" value="CAF0977483.1"/>
    <property type="molecule type" value="Genomic_DNA"/>
</dbReference>
<dbReference type="SUPFAM" id="SSF52200">
    <property type="entry name" value="Toll/Interleukin receptor TIR domain"/>
    <property type="match status" value="1"/>
</dbReference>
<protein>
    <recommendedName>
        <fullName evidence="1">TIR domain-containing protein</fullName>
    </recommendedName>
</protein>
<dbReference type="Proteomes" id="UP000663882">
    <property type="component" value="Unassembled WGS sequence"/>
</dbReference>